<accession>A0A1I7U5U1</accession>
<dbReference type="AlphaFoldDB" id="A0A1I7U5U1"/>
<dbReference type="WBParaSite" id="Csp11.Scaffold629.g15154.t1">
    <property type="protein sequence ID" value="Csp11.Scaffold629.g15154.t1"/>
    <property type="gene ID" value="Csp11.Scaffold629.g15154"/>
</dbReference>
<reference evidence="2" key="1">
    <citation type="submission" date="2016-11" db="UniProtKB">
        <authorList>
            <consortium name="WormBaseParasite"/>
        </authorList>
    </citation>
    <scope>IDENTIFICATION</scope>
</reference>
<name>A0A1I7U5U1_9PELO</name>
<evidence type="ECO:0000313" key="2">
    <source>
        <dbReference type="WBParaSite" id="Csp11.Scaffold629.g15154.t1"/>
    </source>
</evidence>
<keyword evidence="1" id="KW-1185">Reference proteome</keyword>
<organism evidence="1 2">
    <name type="scientific">Caenorhabditis tropicalis</name>
    <dbReference type="NCBI Taxonomy" id="1561998"/>
    <lineage>
        <taxon>Eukaryota</taxon>
        <taxon>Metazoa</taxon>
        <taxon>Ecdysozoa</taxon>
        <taxon>Nematoda</taxon>
        <taxon>Chromadorea</taxon>
        <taxon>Rhabditida</taxon>
        <taxon>Rhabditina</taxon>
        <taxon>Rhabditomorpha</taxon>
        <taxon>Rhabditoidea</taxon>
        <taxon>Rhabditidae</taxon>
        <taxon>Peloderinae</taxon>
        <taxon>Caenorhabditis</taxon>
    </lineage>
</organism>
<evidence type="ECO:0000313" key="1">
    <source>
        <dbReference type="Proteomes" id="UP000095282"/>
    </source>
</evidence>
<dbReference type="Proteomes" id="UP000095282">
    <property type="component" value="Unplaced"/>
</dbReference>
<proteinExistence type="predicted"/>
<sequence>MIKQEIGIRNYPDSIILPNAVHSVAPDGDLSFGLRFIFDFQVPTYVVRDDGIIADLLIENRTLFFR</sequence>
<protein>
    <submittedName>
        <fullName evidence="2">Peptidase A1 domain-containing protein</fullName>
    </submittedName>
</protein>